<protein>
    <submittedName>
        <fullName evidence="2">Uncharacterized protein</fullName>
    </submittedName>
</protein>
<proteinExistence type="evidence at transcript level"/>
<reference evidence="2" key="1">
    <citation type="submission" date="2011-11" db="EMBL/GenBank/DDBJ databases">
        <title>Decoding the brain transcriptome of the Eastern honeybee (Apis cerana) based on pyrosequencing.</title>
        <authorList>
            <person name="Sun L."/>
            <person name="Zheng H."/>
            <person name="Wang Y."/>
            <person name="Xie X."/>
            <person name="Zhu Y."/>
            <person name="Gu W."/>
            <person name="Wang S."/>
        </authorList>
    </citation>
    <scope>NUCLEOTIDE SEQUENCE</scope>
    <source>
        <tissue evidence="2">Brain</tissue>
    </source>
</reference>
<sequence>MPIISGGVSTLDYSKPSDSPIVRRKTESTPIVSGGSVIMNEPIVKIKPTKMSSSMTAWIVDMSDCNKNESKPLNTGMSQSFSNSECLKKPIKKTSHEKHNSLGFFVNLKDMDTKSISQQQNSIEKKEHNGCKSYCEFYVDMSSTNKVPKNTKLELEEAIVKPEKSNESDKKIFFLCLLI</sequence>
<name>V9IJU8_APICE</name>
<dbReference type="AlphaFoldDB" id="V9IJU8"/>
<feature type="region of interest" description="Disordered" evidence="1">
    <location>
        <begin position="1"/>
        <end position="28"/>
    </location>
</feature>
<evidence type="ECO:0000256" key="1">
    <source>
        <dbReference type="SAM" id="MobiDB-lite"/>
    </source>
</evidence>
<accession>V9IJU8</accession>
<organism evidence="2">
    <name type="scientific">Apis cerana</name>
    <name type="common">Indian honeybee</name>
    <dbReference type="NCBI Taxonomy" id="7461"/>
    <lineage>
        <taxon>Eukaryota</taxon>
        <taxon>Metazoa</taxon>
        <taxon>Ecdysozoa</taxon>
        <taxon>Arthropoda</taxon>
        <taxon>Hexapoda</taxon>
        <taxon>Insecta</taxon>
        <taxon>Pterygota</taxon>
        <taxon>Neoptera</taxon>
        <taxon>Endopterygota</taxon>
        <taxon>Hymenoptera</taxon>
        <taxon>Apocrita</taxon>
        <taxon>Aculeata</taxon>
        <taxon>Apoidea</taxon>
        <taxon>Anthophila</taxon>
        <taxon>Apidae</taxon>
        <taxon>Apis</taxon>
    </lineage>
</organism>
<gene>
    <name evidence="2" type="ORF">ACCB12279</name>
</gene>
<dbReference type="EMBL" id="JR051058">
    <property type="protein sequence ID" value="AEY61418.1"/>
    <property type="molecule type" value="mRNA"/>
</dbReference>
<evidence type="ECO:0000313" key="2">
    <source>
        <dbReference type="EMBL" id="AEY61418.1"/>
    </source>
</evidence>